<proteinExistence type="predicted"/>
<keyword evidence="2" id="KW-1185">Reference proteome</keyword>
<dbReference type="EMBL" id="BGPR01004526">
    <property type="protein sequence ID" value="GBN00552.1"/>
    <property type="molecule type" value="Genomic_DNA"/>
</dbReference>
<accession>A0A4Y2KF56</accession>
<dbReference type="AlphaFoldDB" id="A0A4Y2KF56"/>
<sequence length="94" mass="10423">MRNVYQGLPVTEKHCQMDESHTSVTVEFIPDHAMREALEAPQMSDGPIHFVGVAAKGKNRVKTMARRMKSLNLFVTRDLPTAKTICASLIKGIA</sequence>
<organism evidence="1 2">
    <name type="scientific">Araneus ventricosus</name>
    <name type="common">Orbweaver spider</name>
    <name type="synonym">Epeira ventricosa</name>
    <dbReference type="NCBI Taxonomy" id="182803"/>
    <lineage>
        <taxon>Eukaryota</taxon>
        <taxon>Metazoa</taxon>
        <taxon>Ecdysozoa</taxon>
        <taxon>Arthropoda</taxon>
        <taxon>Chelicerata</taxon>
        <taxon>Arachnida</taxon>
        <taxon>Araneae</taxon>
        <taxon>Araneomorphae</taxon>
        <taxon>Entelegynae</taxon>
        <taxon>Araneoidea</taxon>
        <taxon>Araneidae</taxon>
        <taxon>Araneus</taxon>
    </lineage>
</organism>
<gene>
    <name evidence="1" type="ORF">AVEN_76602_1</name>
</gene>
<evidence type="ECO:0000313" key="1">
    <source>
        <dbReference type="EMBL" id="GBN00552.1"/>
    </source>
</evidence>
<reference evidence="1 2" key="1">
    <citation type="journal article" date="2019" name="Sci. Rep.">
        <title>Orb-weaving spider Araneus ventricosus genome elucidates the spidroin gene catalogue.</title>
        <authorList>
            <person name="Kono N."/>
            <person name="Nakamura H."/>
            <person name="Ohtoshi R."/>
            <person name="Moran D.A.P."/>
            <person name="Shinohara A."/>
            <person name="Yoshida Y."/>
            <person name="Fujiwara M."/>
            <person name="Mori M."/>
            <person name="Tomita M."/>
            <person name="Arakawa K."/>
        </authorList>
    </citation>
    <scope>NUCLEOTIDE SEQUENCE [LARGE SCALE GENOMIC DNA]</scope>
</reference>
<comment type="caution">
    <text evidence="1">The sequence shown here is derived from an EMBL/GenBank/DDBJ whole genome shotgun (WGS) entry which is preliminary data.</text>
</comment>
<evidence type="ECO:0000313" key="2">
    <source>
        <dbReference type="Proteomes" id="UP000499080"/>
    </source>
</evidence>
<dbReference type="Proteomes" id="UP000499080">
    <property type="component" value="Unassembled WGS sequence"/>
</dbReference>
<name>A0A4Y2KF56_ARAVE</name>
<protein>
    <submittedName>
        <fullName evidence="1">Uncharacterized protein</fullName>
    </submittedName>
</protein>